<protein>
    <recommendedName>
        <fullName evidence="3">Transposase</fullName>
    </recommendedName>
</protein>
<dbReference type="RefSeq" id="WP_257632957.1">
    <property type="nucleotide sequence ID" value="NZ_JANIIC010000029.1"/>
</dbReference>
<name>A0A9X2RVJ7_STRMQ</name>
<comment type="caution">
    <text evidence="1">The sequence shown here is derived from an EMBL/GenBank/DDBJ whole genome shotgun (WGS) entry which is preliminary data.</text>
</comment>
<evidence type="ECO:0000313" key="1">
    <source>
        <dbReference type="EMBL" id="MCQ8832108.1"/>
    </source>
</evidence>
<accession>A0A9X2RVJ7</accession>
<proteinExistence type="predicted"/>
<gene>
    <name evidence="1" type="ORF">NQU54_24290</name>
</gene>
<evidence type="ECO:0000313" key="2">
    <source>
        <dbReference type="Proteomes" id="UP001142400"/>
    </source>
</evidence>
<organism evidence="1 2">
    <name type="scientific">Streptomyces malaysiensis subsp. samsunensis</name>
    <dbReference type="NCBI Taxonomy" id="459658"/>
    <lineage>
        <taxon>Bacteria</taxon>
        <taxon>Bacillati</taxon>
        <taxon>Actinomycetota</taxon>
        <taxon>Actinomycetes</taxon>
        <taxon>Kitasatosporales</taxon>
        <taxon>Streptomycetaceae</taxon>
        <taxon>Streptomyces</taxon>
        <taxon>Streptomyces violaceusniger group</taxon>
    </lineage>
</organism>
<dbReference type="Proteomes" id="UP001142400">
    <property type="component" value="Unassembled WGS sequence"/>
</dbReference>
<dbReference type="EMBL" id="JANIIC010000029">
    <property type="protein sequence ID" value="MCQ8832108.1"/>
    <property type="molecule type" value="Genomic_DNA"/>
</dbReference>
<reference evidence="1" key="1">
    <citation type="submission" date="2022-06" db="EMBL/GenBank/DDBJ databases">
        <title>WGS of actinobacteria.</title>
        <authorList>
            <person name="Thawai C."/>
        </authorList>
    </citation>
    <scope>NUCLEOTIDE SEQUENCE</scope>
    <source>
        <strain evidence="1">DSM 42010</strain>
    </source>
</reference>
<evidence type="ECO:0008006" key="3">
    <source>
        <dbReference type="Google" id="ProtNLM"/>
    </source>
</evidence>
<keyword evidence="2" id="KW-1185">Reference proteome</keyword>
<sequence>MLTRQCLDRRINDLDTLNTELSAWQNATNTDQRQVDWQFTTHDARIKLRHLYPKN</sequence>
<dbReference type="AlphaFoldDB" id="A0A9X2RVJ7"/>